<dbReference type="AlphaFoldDB" id="A0A5M3XND4"/>
<proteinExistence type="predicted"/>
<evidence type="ECO:0000313" key="2">
    <source>
        <dbReference type="Proteomes" id="UP000377595"/>
    </source>
</evidence>
<sequence length="243" mass="26311">MLAELNATLEKAAAERDGILGVLPGLVAESPAGDGWIPARELVREPYQALAGFVDDTAEQWNAPRHVAAAVFWKTYTYWHTFPIALGWAINRRVPLMRLEHTMVRPSDAGVTIAATEITVAVEPGDPVAGTPGTVVSDDLGATIREALLDGQQPLIEAISKLTRLGRRNLWGSTAEAFAGPLLETGPYQRAEKLLRAIGRPVDGLIEPHEDGYRRRTCCLWVTLPDEEACSTCCIQSGRSSSA</sequence>
<organism evidence="1 2">
    <name type="scientific">Acrocarpospora pleiomorpha</name>
    <dbReference type="NCBI Taxonomy" id="90975"/>
    <lineage>
        <taxon>Bacteria</taxon>
        <taxon>Bacillati</taxon>
        <taxon>Actinomycetota</taxon>
        <taxon>Actinomycetes</taxon>
        <taxon>Streptosporangiales</taxon>
        <taxon>Streptosporangiaceae</taxon>
        <taxon>Acrocarpospora</taxon>
    </lineage>
</organism>
<accession>A0A5M3XND4</accession>
<gene>
    <name evidence="1" type="ORF">Aple_040670</name>
</gene>
<comment type="caution">
    <text evidence="1">The sequence shown here is derived from an EMBL/GenBank/DDBJ whole genome shotgun (WGS) entry which is preliminary data.</text>
</comment>
<evidence type="ECO:0008006" key="3">
    <source>
        <dbReference type="Google" id="ProtNLM"/>
    </source>
</evidence>
<dbReference type="RefSeq" id="WP_155346172.1">
    <property type="nucleotide sequence ID" value="NZ_BAAAHM010000003.1"/>
</dbReference>
<protein>
    <recommendedName>
        <fullName evidence="3">Ferric siderophore reductase C-terminal domain-containing protein</fullName>
    </recommendedName>
</protein>
<dbReference type="EMBL" id="BLAF01000021">
    <property type="protein sequence ID" value="GES21171.1"/>
    <property type="molecule type" value="Genomic_DNA"/>
</dbReference>
<dbReference type="OrthoDB" id="5180616at2"/>
<keyword evidence="2" id="KW-1185">Reference proteome</keyword>
<name>A0A5M3XND4_9ACTN</name>
<dbReference type="Proteomes" id="UP000377595">
    <property type="component" value="Unassembled WGS sequence"/>
</dbReference>
<evidence type="ECO:0000313" key="1">
    <source>
        <dbReference type="EMBL" id="GES21171.1"/>
    </source>
</evidence>
<reference evidence="1 2" key="1">
    <citation type="submission" date="2019-10" db="EMBL/GenBank/DDBJ databases">
        <title>Whole genome shotgun sequence of Acrocarpospora pleiomorpha NBRC 16267.</title>
        <authorList>
            <person name="Ichikawa N."/>
            <person name="Kimura A."/>
            <person name="Kitahashi Y."/>
            <person name="Komaki H."/>
            <person name="Oguchi A."/>
        </authorList>
    </citation>
    <scope>NUCLEOTIDE SEQUENCE [LARGE SCALE GENOMIC DNA]</scope>
    <source>
        <strain evidence="1 2">NBRC 16267</strain>
    </source>
</reference>